<accession>A0A6C0GEX6</accession>
<comment type="similarity">
    <text evidence="2">Belongs to the major facilitator superfamily.</text>
</comment>
<dbReference type="GO" id="GO:0022857">
    <property type="term" value="F:transmembrane transporter activity"/>
    <property type="evidence" value="ECO:0007669"/>
    <property type="project" value="InterPro"/>
</dbReference>
<name>A0A6C0GEX6_9BACT</name>
<dbReference type="Gene3D" id="1.20.1250.20">
    <property type="entry name" value="MFS general substrate transporter like domains"/>
    <property type="match status" value="2"/>
</dbReference>
<feature type="transmembrane region" description="Helical" evidence="7">
    <location>
        <begin position="359"/>
        <end position="379"/>
    </location>
</feature>
<keyword evidence="6 7" id="KW-0472">Membrane</keyword>
<evidence type="ECO:0000256" key="6">
    <source>
        <dbReference type="ARBA" id="ARBA00023136"/>
    </source>
</evidence>
<keyword evidence="4 7" id="KW-0812">Transmembrane</keyword>
<feature type="transmembrane region" description="Helical" evidence="7">
    <location>
        <begin position="297"/>
        <end position="318"/>
    </location>
</feature>
<keyword evidence="3" id="KW-0813">Transport</keyword>
<dbReference type="SUPFAM" id="SSF103473">
    <property type="entry name" value="MFS general substrate transporter"/>
    <property type="match status" value="1"/>
</dbReference>
<dbReference type="InterPro" id="IPR011701">
    <property type="entry name" value="MFS"/>
</dbReference>
<dbReference type="EMBL" id="CP048222">
    <property type="protein sequence ID" value="QHT66364.1"/>
    <property type="molecule type" value="Genomic_DNA"/>
</dbReference>
<dbReference type="Proteomes" id="UP000480178">
    <property type="component" value="Chromosome"/>
</dbReference>
<feature type="transmembrane region" description="Helical" evidence="7">
    <location>
        <begin position="203"/>
        <end position="228"/>
    </location>
</feature>
<feature type="domain" description="Major facilitator superfamily (MFS) profile" evidence="8">
    <location>
        <begin position="8"/>
        <end position="384"/>
    </location>
</feature>
<evidence type="ECO:0000256" key="5">
    <source>
        <dbReference type="ARBA" id="ARBA00022989"/>
    </source>
</evidence>
<dbReference type="InterPro" id="IPR020846">
    <property type="entry name" value="MFS_dom"/>
</dbReference>
<dbReference type="PANTHER" id="PTHR23514">
    <property type="entry name" value="BYPASS OF STOP CODON PROTEIN 6"/>
    <property type="match status" value="1"/>
</dbReference>
<evidence type="ECO:0000256" key="4">
    <source>
        <dbReference type="ARBA" id="ARBA00022692"/>
    </source>
</evidence>
<dbReference type="GO" id="GO:0016020">
    <property type="term" value="C:membrane"/>
    <property type="evidence" value="ECO:0007669"/>
    <property type="project" value="TreeGrafter"/>
</dbReference>
<comment type="subcellular location">
    <subcellularLocation>
        <location evidence="1">Endomembrane system</location>
        <topology evidence="1">Multi-pass membrane protein</topology>
    </subcellularLocation>
</comment>
<evidence type="ECO:0000256" key="2">
    <source>
        <dbReference type="ARBA" id="ARBA00008335"/>
    </source>
</evidence>
<feature type="transmembrane region" description="Helical" evidence="7">
    <location>
        <begin position="7"/>
        <end position="33"/>
    </location>
</feature>
<dbReference type="RefSeq" id="WP_162442423.1">
    <property type="nucleotide sequence ID" value="NZ_CP048222.1"/>
</dbReference>
<dbReference type="InterPro" id="IPR036259">
    <property type="entry name" value="MFS_trans_sf"/>
</dbReference>
<evidence type="ECO:0000256" key="1">
    <source>
        <dbReference type="ARBA" id="ARBA00004127"/>
    </source>
</evidence>
<dbReference type="PROSITE" id="PS50850">
    <property type="entry name" value="MFS"/>
    <property type="match status" value="1"/>
</dbReference>
<dbReference type="PANTHER" id="PTHR23514:SF3">
    <property type="entry name" value="BYPASS OF STOP CODON PROTEIN 6"/>
    <property type="match status" value="1"/>
</dbReference>
<proteinExistence type="inferred from homology"/>
<reference evidence="9 10" key="1">
    <citation type="submission" date="2020-01" db="EMBL/GenBank/DDBJ databases">
        <authorList>
            <person name="Kim M.K."/>
        </authorList>
    </citation>
    <scope>NUCLEOTIDE SEQUENCE [LARGE SCALE GENOMIC DNA]</scope>
    <source>
        <strain evidence="9 10">172606-1</strain>
    </source>
</reference>
<gene>
    <name evidence="9" type="ORF">GXP67_06675</name>
</gene>
<sequence length="387" mass="41401">MTGNKTILVLICFIAFISLGLPDGLLGVAWPYMHQNYRVQLDSLGVILIFFTAGYLVASFNSGRILSKISLGILLAGSCAITGLSLLGFAFGSQWVVLPVMAFLLGTGGGAIDSSINTFAAQRFTTSTLNWLHAFYGVGATIGPVIMTTYLASNFPWFSGYVTVGTVQLTLALVFLLTIGLWKTQAHHHESFVHASTSETLSLPVTWLSLAVFFFYSGIEISLGQWLFTVLTKARNSTETSAGFWTSAYWGSLTAGRIFFGIILTKASVNKVLLGSFIGLIVGTLSIAFNLVPIVTFVGIIITGFSLAPVFPSLIALTPKRVGASHAPNVVGFQISAAMTGGALLPAFAGLMIDIFGVNFIPVIHAIEAVLLLLFYLWLATKYKVKA</sequence>
<keyword evidence="5 7" id="KW-1133">Transmembrane helix</keyword>
<organism evidence="9 10">
    <name type="scientific">Rhodocytophaga rosea</name>
    <dbReference type="NCBI Taxonomy" id="2704465"/>
    <lineage>
        <taxon>Bacteria</taxon>
        <taxon>Pseudomonadati</taxon>
        <taxon>Bacteroidota</taxon>
        <taxon>Cytophagia</taxon>
        <taxon>Cytophagales</taxon>
        <taxon>Rhodocytophagaceae</taxon>
        <taxon>Rhodocytophaga</taxon>
    </lineage>
</organism>
<dbReference type="Pfam" id="PF07690">
    <property type="entry name" value="MFS_1"/>
    <property type="match status" value="1"/>
</dbReference>
<evidence type="ECO:0000313" key="9">
    <source>
        <dbReference type="EMBL" id="QHT66364.1"/>
    </source>
</evidence>
<feature type="transmembrane region" description="Helical" evidence="7">
    <location>
        <begin position="330"/>
        <end position="353"/>
    </location>
</feature>
<feature type="transmembrane region" description="Helical" evidence="7">
    <location>
        <begin position="39"/>
        <end position="57"/>
    </location>
</feature>
<feature type="transmembrane region" description="Helical" evidence="7">
    <location>
        <begin position="131"/>
        <end position="152"/>
    </location>
</feature>
<keyword evidence="10" id="KW-1185">Reference proteome</keyword>
<evidence type="ECO:0000256" key="3">
    <source>
        <dbReference type="ARBA" id="ARBA00022448"/>
    </source>
</evidence>
<feature type="transmembrane region" description="Helical" evidence="7">
    <location>
        <begin position="248"/>
        <end position="265"/>
    </location>
</feature>
<dbReference type="GO" id="GO:0012505">
    <property type="term" value="C:endomembrane system"/>
    <property type="evidence" value="ECO:0007669"/>
    <property type="project" value="UniProtKB-SubCell"/>
</dbReference>
<protein>
    <submittedName>
        <fullName evidence="9">MFS transporter</fullName>
    </submittedName>
</protein>
<feature type="transmembrane region" description="Helical" evidence="7">
    <location>
        <begin position="272"/>
        <end position="291"/>
    </location>
</feature>
<feature type="transmembrane region" description="Helical" evidence="7">
    <location>
        <begin position="97"/>
        <end position="119"/>
    </location>
</feature>
<evidence type="ECO:0000259" key="8">
    <source>
        <dbReference type="PROSITE" id="PS50850"/>
    </source>
</evidence>
<evidence type="ECO:0000313" key="10">
    <source>
        <dbReference type="Proteomes" id="UP000480178"/>
    </source>
</evidence>
<evidence type="ECO:0000256" key="7">
    <source>
        <dbReference type="SAM" id="Phobius"/>
    </source>
</evidence>
<feature type="transmembrane region" description="Helical" evidence="7">
    <location>
        <begin position="158"/>
        <end position="182"/>
    </location>
</feature>
<dbReference type="InterPro" id="IPR051788">
    <property type="entry name" value="MFS_Transporter"/>
</dbReference>
<feature type="transmembrane region" description="Helical" evidence="7">
    <location>
        <begin position="69"/>
        <end position="91"/>
    </location>
</feature>
<dbReference type="AlphaFoldDB" id="A0A6C0GEX6"/>
<dbReference type="KEGG" id="rhoz:GXP67_06675"/>